<feature type="transmembrane region" description="Helical" evidence="1">
    <location>
        <begin position="6"/>
        <end position="33"/>
    </location>
</feature>
<protein>
    <submittedName>
        <fullName evidence="2">Uncharacterized protein</fullName>
    </submittedName>
</protein>
<name>A0A1G5E802_9BACL</name>
<keyword evidence="3" id="KW-1185">Reference proteome</keyword>
<evidence type="ECO:0000256" key="1">
    <source>
        <dbReference type="SAM" id="Phobius"/>
    </source>
</evidence>
<sequence>MYFLMLVLVGIVSCIMFPYGPIIVGGIVFAVVIDQYRQTMYMRQDIQTIKNHLKLMTKEESEDYEANQAYKDIDRISSERMEVINRKIEAELERDSKHKKT</sequence>
<reference evidence="3" key="1">
    <citation type="submission" date="2016-10" db="EMBL/GenBank/DDBJ databases">
        <authorList>
            <person name="Varghese N."/>
            <person name="Submissions S."/>
        </authorList>
    </citation>
    <scope>NUCLEOTIDE SEQUENCE [LARGE SCALE GENOMIC DNA]</scope>
    <source>
        <strain evidence="3">BL9</strain>
    </source>
</reference>
<keyword evidence="1" id="KW-0812">Transmembrane</keyword>
<organism evidence="2 3">
    <name type="scientific">Paenibacillus polysaccharolyticus</name>
    <dbReference type="NCBI Taxonomy" id="582692"/>
    <lineage>
        <taxon>Bacteria</taxon>
        <taxon>Bacillati</taxon>
        <taxon>Bacillota</taxon>
        <taxon>Bacilli</taxon>
        <taxon>Bacillales</taxon>
        <taxon>Paenibacillaceae</taxon>
        <taxon>Paenibacillus</taxon>
    </lineage>
</organism>
<dbReference type="RefSeq" id="WP_090916897.1">
    <property type="nucleotide sequence ID" value="NZ_FMVM01000003.1"/>
</dbReference>
<proteinExistence type="predicted"/>
<dbReference type="EMBL" id="FMVM01000003">
    <property type="protein sequence ID" value="SCY22871.1"/>
    <property type="molecule type" value="Genomic_DNA"/>
</dbReference>
<accession>A0A1G5E802</accession>
<evidence type="ECO:0000313" key="2">
    <source>
        <dbReference type="EMBL" id="SCY22871.1"/>
    </source>
</evidence>
<dbReference type="AlphaFoldDB" id="A0A1G5E802"/>
<dbReference type="Proteomes" id="UP000198538">
    <property type="component" value="Unassembled WGS sequence"/>
</dbReference>
<dbReference type="STRING" id="582692.SAMN05720606_103189"/>
<keyword evidence="1" id="KW-1133">Transmembrane helix</keyword>
<gene>
    <name evidence="2" type="ORF">SAMN05720606_103189</name>
</gene>
<keyword evidence="1" id="KW-0472">Membrane</keyword>
<evidence type="ECO:0000313" key="3">
    <source>
        <dbReference type="Proteomes" id="UP000198538"/>
    </source>
</evidence>